<dbReference type="InterPro" id="IPR036855">
    <property type="entry name" value="Znf_CCCH_sf"/>
</dbReference>
<dbReference type="PANTHER" id="PTHR11224">
    <property type="entry name" value="MAKORIN-RELATED"/>
    <property type="match status" value="1"/>
</dbReference>
<dbReference type="InterPro" id="IPR000571">
    <property type="entry name" value="Znf_CCCH"/>
</dbReference>
<keyword evidence="3 5" id="KW-0863">Zinc-finger</keyword>
<dbReference type="InterPro" id="IPR041367">
    <property type="entry name" value="Znf-CCCH_4"/>
</dbReference>
<dbReference type="SMART" id="SM00356">
    <property type="entry name" value="ZnF_C3H1"/>
    <property type="match status" value="2"/>
</dbReference>
<feature type="domain" description="C3H1-type" evidence="7">
    <location>
        <begin position="137"/>
        <end position="164"/>
    </location>
</feature>
<protein>
    <submittedName>
        <fullName evidence="8">Protein cps3</fullName>
    </submittedName>
</protein>
<keyword evidence="1 5" id="KW-0479">Metal-binding</keyword>
<dbReference type="GO" id="GO:0000209">
    <property type="term" value="P:protein polyubiquitination"/>
    <property type="evidence" value="ECO:0007669"/>
    <property type="project" value="InterPro"/>
</dbReference>
<feature type="compositionally biased region" description="Polar residues" evidence="6">
    <location>
        <begin position="170"/>
        <end position="188"/>
    </location>
</feature>
<feature type="domain" description="C3H1-type" evidence="7">
    <location>
        <begin position="108"/>
        <end position="135"/>
    </location>
</feature>
<proteinExistence type="predicted"/>
<evidence type="ECO:0000256" key="4">
    <source>
        <dbReference type="ARBA" id="ARBA00022833"/>
    </source>
</evidence>
<dbReference type="SUPFAM" id="SSF90229">
    <property type="entry name" value="CCCH zinc finger"/>
    <property type="match status" value="2"/>
</dbReference>
<feature type="zinc finger region" description="C3H1-type" evidence="5">
    <location>
        <begin position="137"/>
        <end position="164"/>
    </location>
</feature>
<reference evidence="8" key="1">
    <citation type="submission" date="2015-07" db="EMBL/GenBank/DDBJ databases">
        <title>Transcriptome Assembly of Anthurium amnicola.</title>
        <authorList>
            <person name="Suzuki J."/>
        </authorList>
    </citation>
    <scope>NUCLEOTIDE SEQUENCE</scope>
</reference>
<evidence type="ECO:0000256" key="5">
    <source>
        <dbReference type="PROSITE-ProRule" id="PRU00723"/>
    </source>
</evidence>
<dbReference type="PANTHER" id="PTHR11224:SF10">
    <property type="entry name" value="IP09428P-RELATED"/>
    <property type="match status" value="1"/>
</dbReference>
<feature type="region of interest" description="Disordered" evidence="6">
    <location>
        <begin position="385"/>
        <end position="406"/>
    </location>
</feature>
<name>A0A1D1YIN2_9ARAE</name>
<dbReference type="AlphaFoldDB" id="A0A1D1YIN2"/>
<keyword evidence="4 5" id="KW-0862">Zinc</keyword>
<evidence type="ECO:0000256" key="3">
    <source>
        <dbReference type="ARBA" id="ARBA00022771"/>
    </source>
</evidence>
<dbReference type="GO" id="GO:0061630">
    <property type="term" value="F:ubiquitin protein ligase activity"/>
    <property type="evidence" value="ECO:0007669"/>
    <property type="project" value="InterPro"/>
</dbReference>
<feature type="compositionally biased region" description="Polar residues" evidence="6">
    <location>
        <begin position="64"/>
        <end position="76"/>
    </location>
</feature>
<feature type="zinc finger region" description="C3H1-type" evidence="5">
    <location>
        <begin position="108"/>
        <end position="135"/>
    </location>
</feature>
<keyword evidence="2" id="KW-0677">Repeat</keyword>
<dbReference type="InterPro" id="IPR045072">
    <property type="entry name" value="MKRN-like"/>
</dbReference>
<feature type="region of interest" description="Disordered" evidence="6">
    <location>
        <begin position="165"/>
        <end position="188"/>
    </location>
</feature>
<dbReference type="EMBL" id="GDJX01013449">
    <property type="protein sequence ID" value="JAT54487.1"/>
    <property type="molecule type" value="Transcribed_RNA"/>
</dbReference>
<gene>
    <name evidence="8" type="primary">cps3_2</name>
    <name evidence="8" type="ORF">g.38589</name>
</gene>
<sequence>MASSLPNPPSILAQLYPRQLDNNNFLSIPSIVTSPSIPSSVSESFLFNYQQEQLNSPISQAISAPVTPTSSVTPGFSQPPRRGKGNQNQNGSNSSNDGKSNGSKSNSNLAHIPCKFFKSGACTAGKNCVFSHSKDPPSDNYVCKYFLKGNCKFGSKCALSHTLPNERKLSSSGRNGNKNANGSRNSISIPEIRSPIMLPQGYGQDLNDFQPLNSPGIPPFARIPVGSEYANNRPFSQLTASLNDPSAYSDENHTAPRLRNINTNLSNDHLSAPININGQQRRSLPDIFHLGGPMNNNSNNNNNNINVFSMIDNDQQRVRFEKYREASLKRNQLKQELQRRHQLCAEKERLCRERTEKQTALKKAEECNALRKFYELKSAQLKRSNSSTTNCSNSSSSSSSKSSNCSISSSFSSSKKSLPSRSMSSTIKQFQAAYKIHSFIKHHIEKRRTQKIISCLIKLRSIQNQVTLLKSIKLRGNLTFNNNNKDEVLPISANNKAYLIYKESIIKILNQLNNEFTDELYLVRERKQLINNTVNNILKELDNMRILQYKNFIEDIENKDDFVIINK</sequence>
<dbReference type="Pfam" id="PF18044">
    <property type="entry name" value="zf-CCCH_4"/>
    <property type="match status" value="1"/>
</dbReference>
<organism evidence="8">
    <name type="scientific">Anthurium amnicola</name>
    <dbReference type="NCBI Taxonomy" id="1678845"/>
    <lineage>
        <taxon>Eukaryota</taxon>
        <taxon>Viridiplantae</taxon>
        <taxon>Streptophyta</taxon>
        <taxon>Embryophyta</taxon>
        <taxon>Tracheophyta</taxon>
        <taxon>Spermatophyta</taxon>
        <taxon>Magnoliopsida</taxon>
        <taxon>Liliopsida</taxon>
        <taxon>Araceae</taxon>
        <taxon>Pothoideae</taxon>
        <taxon>Potheae</taxon>
        <taxon>Anthurium</taxon>
    </lineage>
</organism>
<evidence type="ECO:0000259" key="7">
    <source>
        <dbReference type="PROSITE" id="PS50103"/>
    </source>
</evidence>
<accession>A0A1D1YIN2</accession>
<evidence type="ECO:0000256" key="2">
    <source>
        <dbReference type="ARBA" id="ARBA00022737"/>
    </source>
</evidence>
<dbReference type="GO" id="GO:0008270">
    <property type="term" value="F:zinc ion binding"/>
    <property type="evidence" value="ECO:0007669"/>
    <property type="project" value="UniProtKB-KW"/>
</dbReference>
<evidence type="ECO:0000256" key="1">
    <source>
        <dbReference type="ARBA" id="ARBA00022723"/>
    </source>
</evidence>
<dbReference type="Pfam" id="PF14608">
    <property type="entry name" value="zf-CCCH_2"/>
    <property type="match status" value="1"/>
</dbReference>
<dbReference type="Gene3D" id="4.10.1000.10">
    <property type="entry name" value="Zinc finger, CCCH-type"/>
    <property type="match status" value="1"/>
</dbReference>
<feature type="region of interest" description="Disordered" evidence="6">
    <location>
        <begin position="64"/>
        <end position="106"/>
    </location>
</feature>
<dbReference type="PROSITE" id="PS50103">
    <property type="entry name" value="ZF_C3H1"/>
    <property type="match status" value="2"/>
</dbReference>
<evidence type="ECO:0000313" key="8">
    <source>
        <dbReference type="EMBL" id="JAT54487.1"/>
    </source>
</evidence>
<evidence type="ECO:0000256" key="6">
    <source>
        <dbReference type="SAM" id="MobiDB-lite"/>
    </source>
</evidence>
<feature type="compositionally biased region" description="Low complexity" evidence="6">
    <location>
        <begin position="85"/>
        <end position="106"/>
    </location>
</feature>